<dbReference type="InterPro" id="IPR043129">
    <property type="entry name" value="ATPase_NBD"/>
</dbReference>
<name>A0A9Q0BZK3_9POAL</name>
<dbReference type="OrthoDB" id="61890at2759"/>
<evidence type="ECO:0000313" key="2">
    <source>
        <dbReference type="Proteomes" id="UP001151287"/>
    </source>
</evidence>
<dbReference type="InterPro" id="IPR000600">
    <property type="entry name" value="ROK"/>
</dbReference>
<reference evidence="1" key="1">
    <citation type="journal article" date="2022" name="Cell">
        <title>Repeat-based holocentromeres influence genome architecture and karyotype evolution.</title>
        <authorList>
            <person name="Hofstatter P.G."/>
            <person name="Thangavel G."/>
            <person name="Lux T."/>
            <person name="Neumann P."/>
            <person name="Vondrak T."/>
            <person name="Novak P."/>
            <person name="Zhang M."/>
            <person name="Costa L."/>
            <person name="Castellani M."/>
            <person name="Scott A."/>
            <person name="Toegelov H."/>
            <person name="Fuchs J."/>
            <person name="Mata-Sucre Y."/>
            <person name="Dias Y."/>
            <person name="Vanzela A.L.L."/>
            <person name="Huettel B."/>
            <person name="Almeida C.C.S."/>
            <person name="Simkova H."/>
            <person name="Souza G."/>
            <person name="Pedrosa-Harand A."/>
            <person name="Macas J."/>
            <person name="Mayer K.F.X."/>
            <person name="Houben A."/>
            <person name="Marques A."/>
        </authorList>
    </citation>
    <scope>NUCLEOTIDE SEQUENCE</scope>
    <source>
        <strain evidence="1">RhyBre1mFocal</strain>
    </source>
</reference>
<accession>A0A9Q0BZK3</accession>
<dbReference type="AlphaFoldDB" id="A0A9Q0BZK3"/>
<sequence length="221" mass="23112">MFAPHLSWRDEPLRDRLGERLGLPVTVVNDANAALWAEHVHGHARTARDVVMVTLGTGIGGALMIDGRLHVGRNGMAGEFGHIRVVPDGRPCECGHTGCWEQYCSGKALSRFAADAGSSLSGPALTEAAARRDPVARGAYLDVGRWLGFGLADLVAAFDPELVLVGGGVSAAGELLLEPARRALDEALVGSGHREVPELRVATLGPYAGLVGAAELTRLAA</sequence>
<proteinExistence type="predicted"/>
<evidence type="ECO:0000313" key="1">
    <source>
        <dbReference type="EMBL" id="KAJ1684185.1"/>
    </source>
</evidence>
<keyword evidence="2" id="KW-1185">Reference proteome</keyword>
<dbReference type="PANTHER" id="PTHR18964:SF173">
    <property type="entry name" value="GLUCOKINASE"/>
    <property type="match status" value="1"/>
</dbReference>
<dbReference type="EMBL" id="JAMQYH010000041">
    <property type="protein sequence ID" value="KAJ1684185.1"/>
    <property type="molecule type" value="Genomic_DNA"/>
</dbReference>
<dbReference type="Gene3D" id="3.30.420.40">
    <property type="match status" value="2"/>
</dbReference>
<dbReference type="PROSITE" id="PS01125">
    <property type="entry name" value="ROK"/>
    <property type="match status" value="1"/>
</dbReference>
<dbReference type="Proteomes" id="UP001151287">
    <property type="component" value="Unassembled WGS sequence"/>
</dbReference>
<evidence type="ECO:0008006" key="3">
    <source>
        <dbReference type="Google" id="ProtNLM"/>
    </source>
</evidence>
<dbReference type="PANTHER" id="PTHR18964">
    <property type="entry name" value="ROK (REPRESSOR, ORF, KINASE) FAMILY"/>
    <property type="match status" value="1"/>
</dbReference>
<protein>
    <recommendedName>
        <fullName evidence="3">Glucokinase</fullName>
    </recommendedName>
</protein>
<dbReference type="Pfam" id="PF00480">
    <property type="entry name" value="ROK"/>
    <property type="match status" value="1"/>
</dbReference>
<dbReference type="SUPFAM" id="SSF53067">
    <property type="entry name" value="Actin-like ATPase domain"/>
    <property type="match status" value="2"/>
</dbReference>
<dbReference type="InterPro" id="IPR049874">
    <property type="entry name" value="ROK_cs"/>
</dbReference>
<comment type="caution">
    <text evidence="1">The sequence shown here is derived from an EMBL/GenBank/DDBJ whole genome shotgun (WGS) entry which is preliminary data.</text>
</comment>
<gene>
    <name evidence="1" type="ORF">LUZ63_020478</name>
</gene>
<organism evidence="1 2">
    <name type="scientific">Rhynchospora breviuscula</name>
    <dbReference type="NCBI Taxonomy" id="2022672"/>
    <lineage>
        <taxon>Eukaryota</taxon>
        <taxon>Viridiplantae</taxon>
        <taxon>Streptophyta</taxon>
        <taxon>Embryophyta</taxon>
        <taxon>Tracheophyta</taxon>
        <taxon>Spermatophyta</taxon>
        <taxon>Magnoliopsida</taxon>
        <taxon>Liliopsida</taxon>
        <taxon>Poales</taxon>
        <taxon>Cyperaceae</taxon>
        <taxon>Cyperoideae</taxon>
        <taxon>Rhynchosporeae</taxon>
        <taxon>Rhynchospora</taxon>
    </lineage>
</organism>